<dbReference type="Gene3D" id="1.10.357.10">
    <property type="entry name" value="Tetracycline Repressor, domain 2"/>
    <property type="match status" value="1"/>
</dbReference>
<dbReference type="Pfam" id="PF00440">
    <property type="entry name" value="TetR_N"/>
    <property type="match status" value="1"/>
</dbReference>
<gene>
    <name evidence="6" type="ORF">GCM10009639_33060</name>
</gene>
<dbReference type="InterPro" id="IPR009057">
    <property type="entry name" value="Homeodomain-like_sf"/>
</dbReference>
<feature type="domain" description="HTH tetR-type" evidence="5">
    <location>
        <begin position="16"/>
        <end position="77"/>
    </location>
</feature>
<evidence type="ECO:0000313" key="7">
    <source>
        <dbReference type="Proteomes" id="UP001499863"/>
    </source>
</evidence>
<reference evidence="6 7" key="1">
    <citation type="journal article" date="2019" name="Int. J. Syst. Evol. Microbiol.">
        <title>The Global Catalogue of Microorganisms (GCM) 10K type strain sequencing project: providing services to taxonomists for standard genome sequencing and annotation.</title>
        <authorList>
            <consortium name="The Broad Institute Genomics Platform"/>
            <consortium name="The Broad Institute Genome Sequencing Center for Infectious Disease"/>
            <person name="Wu L."/>
            <person name="Ma J."/>
        </authorList>
    </citation>
    <scope>NUCLEOTIDE SEQUENCE [LARGE SCALE GENOMIC DNA]</scope>
    <source>
        <strain evidence="6 7">JCM 12393</strain>
    </source>
</reference>
<keyword evidence="2 4" id="KW-0238">DNA-binding</keyword>
<dbReference type="RefSeq" id="WP_344335645.1">
    <property type="nucleotide sequence ID" value="NZ_BAAAKJ010000180.1"/>
</dbReference>
<name>A0ABN1Y336_9ACTN</name>
<accession>A0ABN1Y336</accession>
<dbReference type="InterPro" id="IPR001647">
    <property type="entry name" value="HTH_TetR"/>
</dbReference>
<protein>
    <submittedName>
        <fullName evidence="6">TetR/AcrR family transcriptional regulator</fullName>
    </submittedName>
</protein>
<feature type="DNA-binding region" description="H-T-H motif" evidence="4">
    <location>
        <begin position="40"/>
        <end position="59"/>
    </location>
</feature>
<sequence>MSPRQYRAGQRQVAAEQTRTRILEAACELLTGEKGPASFSMDAVAKTAGVARMTVYYQFDSKTGLLEALFDDLAQRGGMAGMPAAFMAPSGREALTAVLDVLTGFYASGRIALRRLRGLGILDPELDTALQSRGERRRGGLQVVLGRLLADRDAEVGEAELDELVELLFMLTSFETFDLLAGPDGDSGAVARRIEELILAVLDRRLTAA</sequence>
<dbReference type="InterPro" id="IPR050109">
    <property type="entry name" value="HTH-type_TetR-like_transc_reg"/>
</dbReference>
<keyword evidence="3" id="KW-0804">Transcription</keyword>
<proteinExistence type="predicted"/>
<organism evidence="6 7">
    <name type="scientific">Kitasatospora putterlickiae</name>
    <dbReference type="NCBI Taxonomy" id="221725"/>
    <lineage>
        <taxon>Bacteria</taxon>
        <taxon>Bacillati</taxon>
        <taxon>Actinomycetota</taxon>
        <taxon>Actinomycetes</taxon>
        <taxon>Kitasatosporales</taxon>
        <taxon>Streptomycetaceae</taxon>
        <taxon>Kitasatospora</taxon>
    </lineage>
</organism>
<dbReference type="SUPFAM" id="SSF46689">
    <property type="entry name" value="Homeodomain-like"/>
    <property type="match status" value="1"/>
</dbReference>
<dbReference type="EMBL" id="BAAAKJ010000180">
    <property type="protein sequence ID" value="GAA1396643.1"/>
    <property type="molecule type" value="Genomic_DNA"/>
</dbReference>
<dbReference type="PANTHER" id="PTHR30055">
    <property type="entry name" value="HTH-TYPE TRANSCRIPTIONAL REGULATOR RUTR"/>
    <property type="match status" value="1"/>
</dbReference>
<dbReference type="Proteomes" id="UP001499863">
    <property type="component" value="Unassembled WGS sequence"/>
</dbReference>
<dbReference type="PANTHER" id="PTHR30055:SF234">
    <property type="entry name" value="HTH-TYPE TRANSCRIPTIONAL REGULATOR BETI"/>
    <property type="match status" value="1"/>
</dbReference>
<comment type="caution">
    <text evidence="6">The sequence shown here is derived from an EMBL/GenBank/DDBJ whole genome shotgun (WGS) entry which is preliminary data.</text>
</comment>
<evidence type="ECO:0000313" key="6">
    <source>
        <dbReference type="EMBL" id="GAA1396643.1"/>
    </source>
</evidence>
<evidence type="ECO:0000256" key="2">
    <source>
        <dbReference type="ARBA" id="ARBA00023125"/>
    </source>
</evidence>
<keyword evidence="1" id="KW-0805">Transcription regulation</keyword>
<evidence type="ECO:0000256" key="3">
    <source>
        <dbReference type="ARBA" id="ARBA00023163"/>
    </source>
</evidence>
<evidence type="ECO:0000256" key="4">
    <source>
        <dbReference type="PROSITE-ProRule" id="PRU00335"/>
    </source>
</evidence>
<keyword evidence="7" id="KW-1185">Reference proteome</keyword>
<dbReference type="PROSITE" id="PS50977">
    <property type="entry name" value="HTH_TETR_2"/>
    <property type="match status" value="1"/>
</dbReference>
<evidence type="ECO:0000259" key="5">
    <source>
        <dbReference type="PROSITE" id="PS50977"/>
    </source>
</evidence>
<evidence type="ECO:0000256" key="1">
    <source>
        <dbReference type="ARBA" id="ARBA00023015"/>
    </source>
</evidence>